<reference evidence="1" key="2">
    <citation type="journal article" date="2015" name="Fish Shellfish Immunol.">
        <title>Early steps in the European eel (Anguilla anguilla)-Vibrio vulnificus interaction in the gills: Role of the RtxA13 toxin.</title>
        <authorList>
            <person name="Callol A."/>
            <person name="Pajuelo D."/>
            <person name="Ebbesson L."/>
            <person name="Teles M."/>
            <person name="MacKenzie S."/>
            <person name="Amaro C."/>
        </authorList>
    </citation>
    <scope>NUCLEOTIDE SEQUENCE</scope>
</reference>
<dbReference type="AlphaFoldDB" id="A0A0E9WXI3"/>
<organism evidence="1">
    <name type="scientific">Anguilla anguilla</name>
    <name type="common">European freshwater eel</name>
    <name type="synonym">Muraena anguilla</name>
    <dbReference type="NCBI Taxonomy" id="7936"/>
    <lineage>
        <taxon>Eukaryota</taxon>
        <taxon>Metazoa</taxon>
        <taxon>Chordata</taxon>
        <taxon>Craniata</taxon>
        <taxon>Vertebrata</taxon>
        <taxon>Euteleostomi</taxon>
        <taxon>Actinopterygii</taxon>
        <taxon>Neopterygii</taxon>
        <taxon>Teleostei</taxon>
        <taxon>Anguilliformes</taxon>
        <taxon>Anguillidae</taxon>
        <taxon>Anguilla</taxon>
    </lineage>
</organism>
<accession>A0A0E9WXI3</accession>
<proteinExistence type="predicted"/>
<protein>
    <submittedName>
        <fullName evidence="1">Uncharacterized protein</fullName>
    </submittedName>
</protein>
<sequence length="68" mass="7661">MMTHDKPLSSGTTNVEFNFFLQVHKAGLFSLLKERSYEAHGSEAGRAGCSLINYRNNAHDRCVRTVVF</sequence>
<reference evidence="1" key="1">
    <citation type="submission" date="2014-11" db="EMBL/GenBank/DDBJ databases">
        <authorList>
            <person name="Amaro Gonzalez C."/>
        </authorList>
    </citation>
    <scope>NUCLEOTIDE SEQUENCE</scope>
</reference>
<dbReference type="EMBL" id="GBXM01014389">
    <property type="protein sequence ID" value="JAH94188.1"/>
    <property type="molecule type" value="Transcribed_RNA"/>
</dbReference>
<name>A0A0E9WXI3_ANGAN</name>
<evidence type="ECO:0000313" key="1">
    <source>
        <dbReference type="EMBL" id="JAH94188.1"/>
    </source>
</evidence>